<proteinExistence type="predicted"/>
<dbReference type="AlphaFoldDB" id="A0A285VN75"/>
<dbReference type="Proteomes" id="UP000219688">
    <property type="component" value="Unassembled WGS sequence"/>
</dbReference>
<keyword evidence="2" id="KW-1185">Reference proteome</keyword>
<organism evidence="1 2">
    <name type="scientific">Ornithinimicrobium cerasi</name>
    <dbReference type="NCBI Taxonomy" id="2248773"/>
    <lineage>
        <taxon>Bacteria</taxon>
        <taxon>Bacillati</taxon>
        <taxon>Actinomycetota</taxon>
        <taxon>Actinomycetes</taxon>
        <taxon>Micrococcales</taxon>
        <taxon>Ornithinimicrobiaceae</taxon>
        <taxon>Ornithinimicrobium</taxon>
    </lineage>
</organism>
<evidence type="ECO:0000313" key="1">
    <source>
        <dbReference type="EMBL" id="SOC55347.1"/>
    </source>
</evidence>
<sequence>MIAGLVSVLVLAAVQLAFALHLRNTATAHVIEGARHGARADLGPQDGAQRARELMAGSVPGSGGGSVTATRAVVGGVEVVQVTARLAMPVFGPFGPAGSMTVTGQAYAEDQ</sequence>
<protein>
    <recommendedName>
        <fullName evidence="3">TadE-like protein</fullName>
    </recommendedName>
</protein>
<accession>A0A285VN75</accession>
<name>A0A285VN75_9MICO</name>
<dbReference type="EMBL" id="OBQK01000005">
    <property type="protein sequence ID" value="SOC55347.1"/>
    <property type="molecule type" value="Genomic_DNA"/>
</dbReference>
<evidence type="ECO:0000313" key="2">
    <source>
        <dbReference type="Proteomes" id="UP000219688"/>
    </source>
</evidence>
<reference evidence="2" key="1">
    <citation type="submission" date="2017-08" db="EMBL/GenBank/DDBJ databases">
        <authorList>
            <person name="Varghese N."/>
            <person name="Submissions S."/>
        </authorList>
    </citation>
    <scope>NUCLEOTIDE SEQUENCE [LARGE SCALE GENOMIC DNA]</scope>
    <source>
        <strain evidence="2">USBA17B2</strain>
    </source>
</reference>
<evidence type="ECO:0008006" key="3">
    <source>
        <dbReference type="Google" id="ProtNLM"/>
    </source>
</evidence>
<gene>
    <name evidence="1" type="ORF">SAMN05421879_10538</name>
</gene>